<gene>
    <name evidence="2" type="ORF">GCM10022211_25000</name>
</gene>
<dbReference type="RefSeq" id="WP_344710825.1">
    <property type="nucleotide sequence ID" value="NZ_BAAAZD010000002.1"/>
</dbReference>
<reference evidence="3" key="1">
    <citation type="journal article" date="2019" name="Int. J. Syst. Evol. Microbiol.">
        <title>The Global Catalogue of Microorganisms (GCM) 10K type strain sequencing project: providing services to taxonomists for standard genome sequencing and annotation.</title>
        <authorList>
            <consortium name="The Broad Institute Genomics Platform"/>
            <consortium name="The Broad Institute Genome Sequencing Center for Infectious Disease"/>
            <person name="Wu L."/>
            <person name="Ma J."/>
        </authorList>
    </citation>
    <scope>NUCLEOTIDE SEQUENCE [LARGE SCALE GENOMIC DNA]</scope>
    <source>
        <strain evidence="3">JCM 16603</strain>
    </source>
</reference>
<keyword evidence="3" id="KW-1185">Reference proteome</keyword>
<dbReference type="Pfam" id="PF14534">
    <property type="entry name" value="DUF4440"/>
    <property type="match status" value="1"/>
</dbReference>
<dbReference type="EMBL" id="BAAAZD010000002">
    <property type="protein sequence ID" value="GAA4009724.1"/>
    <property type="molecule type" value="Genomic_DNA"/>
</dbReference>
<dbReference type="InterPro" id="IPR027843">
    <property type="entry name" value="DUF4440"/>
</dbReference>
<proteinExistence type="predicted"/>
<dbReference type="Proteomes" id="UP001501310">
    <property type="component" value="Unassembled WGS sequence"/>
</dbReference>
<evidence type="ECO:0000259" key="1">
    <source>
        <dbReference type="Pfam" id="PF14534"/>
    </source>
</evidence>
<sequence length="124" mass="14248">MEDERIWAMEEKLWKGGDAVYEELVDENVVMALPAEPFLFSRDQAKAAVKDTPRWEQVRFSDQKVTRPEEGLIVIGYRVEATRGEETYRCYASSTMMRRGHEDWTVVSHSQVVPPKAVVDEANA</sequence>
<name>A0ABP7SBZ4_9SPHN</name>
<comment type="caution">
    <text evidence="2">The sequence shown here is derived from an EMBL/GenBank/DDBJ whole genome shotgun (WGS) entry which is preliminary data.</text>
</comment>
<organism evidence="2 3">
    <name type="scientific">Sphingomonas humi</name>
    <dbReference type="NCBI Taxonomy" id="335630"/>
    <lineage>
        <taxon>Bacteria</taxon>
        <taxon>Pseudomonadati</taxon>
        <taxon>Pseudomonadota</taxon>
        <taxon>Alphaproteobacteria</taxon>
        <taxon>Sphingomonadales</taxon>
        <taxon>Sphingomonadaceae</taxon>
        <taxon>Sphingomonas</taxon>
    </lineage>
</organism>
<accession>A0ABP7SBZ4</accession>
<protein>
    <recommendedName>
        <fullName evidence="1">DUF4440 domain-containing protein</fullName>
    </recommendedName>
</protein>
<evidence type="ECO:0000313" key="3">
    <source>
        <dbReference type="Proteomes" id="UP001501310"/>
    </source>
</evidence>
<feature type="domain" description="DUF4440" evidence="1">
    <location>
        <begin position="19"/>
        <end position="104"/>
    </location>
</feature>
<evidence type="ECO:0000313" key="2">
    <source>
        <dbReference type="EMBL" id="GAA4009724.1"/>
    </source>
</evidence>